<dbReference type="Proteomes" id="UP000284375">
    <property type="component" value="Unassembled WGS sequence"/>
</dbReference>
<dbReference type="InterPro" id="IPR033732">
    <property type="entry name" value="ATP_synth_F1_a_nt-bd_dom"/>
</dbReference>
<dbReference type="STRING" id="252740.A0A423W1V1"/>
<dbReference type="Gene3D" id="3.40.50.300">
    <property type="entry name" value="P-loop containing nucleotide triphosphate hydrolases"/>
    <property type="match status" value="1"/>
</dbReference>
<evidence type="ECO:0000259" key="14">
    <source>
        <dbReference type="Pfam" id="PF00306"/>
    </source>
</evidence>
<evidence type="ECO:0000256" key="7">
    <source>
        <dbReference type="ARBA" id="ARBA00023065"/>
    </source>
</evidence>
<dbReference type="InterPro" id="IPR036121">
    <property type="entry name" value="ATPase_F1/V1/A1_a/bsu_N_sf"/>
</dbReference>
<evidence type="ECO:0000256" key="4">
    <source>
        <dbReference type="ARBA" id="ARBA00022741"/>
    </source>
</evidence>
<keyword evidence="3 11" id="KW-0813">Transport</keyword>
<dbReference type="NCBIfam" id="NF009884">
    <property type="entry name" value="PRK13343.1"/>
    <property type="match status" value="1"/>
</dbReference>
<evidence type="ECO:0000259" key="13">
    <source>
        <dbReference type="Pfam" id="PF00006"/>
    </source>
</evidence>
<evidence type="ECO:0000256" key="2">
    <source>
        <dbReference type="ARBA" id="ARBA00008936"/>
    </source>
</evidence>
<dbReference type="PROSITE" id="PS00152">
    <property type="entry name" value="ATPASE_ALPHA_BETA"/>
    <property type="match status" value="1"/>
</dbReference>
<dbReference type="SUPFAM" id="SSF50615">
    <property type="entry name" value="N-terminal domain of alpha and beta subunits of F1 ATP synthase"/>
    <property type="match status" value="1"/>
</dbReference>
<keyword evidence="7 11" id="KW-0406">Ion transport</keyword>
<comment type="caution">
    <text evidence="16">The sequence shown here is derived from an EMBL/GenBank/DDBJ whole genome shotgun (WGS) entry which is preliminary data.</text>
</comment>
<dbReference type="Pfam" id="PF00006">
    <property type="entry name" value="ATP-synt_ab"/>
    <property type="match status" value="1"/>
</dbReference>
<reference evidence="16 17" key="1">
    <citation type="submission" date="2015-09" db="EMBL/GenBank/DDBJ databases">
        <title>Host preference determinants of Valsa canker pathogens revealed by comparative genomics.</title>
        <authorList>
            <person name="Yin Z."/>
            <person name="Huang L."/>
        </authorList>
    </citation>
    <scope>NUCLEOTIDE SEQUENCE [LARGE SCALE GENOMIC DNA]</scope>
    <source>
        <strain evidence="16 17">YSFL</strain>
    </source>
</reference>
<evidence type="ECO:0000256" key="9">
    <source>
        <dbReference type="ARBA" id="ARBA00023196"/>
    </source>
</evidence>
<organism evidence="16 17">
    <name type="scientific">Cytospora chrysosperma</name>
    <name type="common">Cytospora canker fungus</name>
    <name type="synonym">Sphaeria chrysosperma</name>
    <dbReference type="NCBI Taxonomy" id="252740"/>
    <lineage>
        <taxon>Eukaryota</taxon>
        <taxon>Fungi</taxon>
        <taxon>Dikarya</taxon>
        <taxon>Ascomycota</taxon>
        <taxon>Pezizomycotina</taxon>
        <taxon>Sordariomycetes</taxon>
        <taxon>Sordariomycetidae</taxon>
        <taxon>Diaporthales</taxon>
        <taxon>Cytosporaceae</taxon>
        <taxon>Cytospora</taxon>
    </lineage>
</organism>
<evidence type="ECO:0000256" key="8">
    <source>
        <dbReference type="ARBA" id="ARBA00023136"/>
    </source>
</evidence>
<sequence>MFRNALRQSTRAVGAISATSRVAAAARTAAPVVSIQARTYAEAKAAPTEVSSILEQRIRGVQEESNLAETGRVLSVGDGIARVHGMANVQAEELVEYVIPKIPQFASGVKGMCMNLEAGQVGVVLFGSDRLVKEGETVKRTGEIVDVPVGPELLGRVVDALGNPIDGKGPLNTKEKRRAQLKAPGILPRQSVNQPVQTGLKSIDAMVPIGRGQRELIIGDRQTGKTAVALDAILNQKRWNSTADETKKLYCVYVAVGQKRSTVAQLVKTLEENDAMKYSIIVAATASEAAPLQYLAPFTGASIGEWFRDNGRHSLVIFDDLSKQAVAYRQMSLLLRRPPGREAYPGDVFYLHSRLLERAAKMNDKLGGGSMTALPIIETQGGDVSAYIPTNVISITDGQIFLEAELFYKGIRPAINVGLSVSRVGSAAQLKAMKQVAGSLKLFLAQYREVAAFAQFGSDLDAATKQTLNRGERLTELLKQKQYSPMAVNEMVPLIYAGVNGFLDSIPVNKVLQWEADFLSHLKTNESDLLATIDKEGALSKDLEARLKDVTQSFIKSFLA</sequence>
<evidence type="ECO:0000313" key="16">
    <source>
        <dbReference type="EMBL" id="ROV97331.1"/>
    </source>
</evidence>
<dbReference type="HAMAP" id="MF_01346">
    <property type="entry name" value="ATP_synth_alpha_bact"/>
    <property type="match status" value="1"/>
</dbReference>
<comment type="function">
    <text evidence="12">Produces ATP from ADP in the presence of a proton gradient across the membrane.</text>
</comment>
<dbReference type="InterPro" id="IPR000194">
    <property type="entry name" value="ATPase_F1/V1/A1_a/bsu_nucl-bd"/>
</dbReference>
<dbReference type="FunFam" id="2.40.30.20:FF:000001">
    <property type="entry name" value="ATP synthase subunit alpha"/>
    <property type="match status" value="1"/>
</dbReference>
<comment type="similarity">
    <text evidence="2 11">Belongs to the ATPase alpha/beta chains family.</text>
</comment>
<dbReference type="EMBL" id="LJZO01000017">
    <property type="protein sequence ID" value="ROV97331.1"/>
    <property type="molecule type" value="Genomic_DNA"/>
</dbReference>
<dbReference type="CDD" id="cd18116">
    <property type="entry name" value="ATP-synt_F1_alpha_N"/>
    <property type="match status" value="1"/>
</dbReference>
<dbReference type="InterPro" id="IPR023366">
    <property type="entry name" value="ATP_synth_asu-like_sf"/>
</dbReference>
<keyword evidence="9 12" id="KW-0139">CF(1)</keyword>
<dbReference type="Gene3D" id="1.20.150.20">
    <property type="entry name" value="ATP synthase alpha/beta chain, C-terminal domain"/>
    <property type="match status" value="1"/>
</dbReference>
<evidence type="ECO:0000256" key="11">
    <source>
        <dbReference type="RuleBase" id="RU000339"/>
    </source>
</evidence>
<dbReference type="InterPro" id="IPR005294">
    <property type="entry name" value="ATP_synth_F1_asu"/>
</dbReference>
<dbReference type="PANTHER" id="PTHR48082:SF2">
    <property type="entry name" value="ATP SYNTHASE SUBUNIT ALPHA, MITOCHONDRIAL"/>
    <property type="match status" value="1"/>
</dbReference>
<evidence type="ECO:0000256" key="3">
    <source>
        <dbReference type="ARBA" id="ARBA00022448"/>
    </source>
</evidence>
<keyword evidence="10 12" id="KW-0066">ATP synthesis</keyword>
<dbReference type="CDD" id="cd18113">
    <property type="entry name" value="ATP-synt_F1_alpha_C"/>
    <property type="match status" value="1"/>
</dbReference>
<dbReference type="InterPro" id="IPR000793">
    <property type="entry name" value="ATP_synth_asu_C"/>
</dbReference>
<keyword evidence="5 11" id="KW-0375">Hydrogen ion transport</keyword>
<evidence type="ECO:0000256" key="10">
    <source>
        <dbReference type="ARBA" id="ARBA00023310"/>
    </source>
</evidence>
<dbReference type="GO" id="GO:0046933">
    <property type="term" value="F:proton-transporting ATP synthase activity, rotational mechanism"/>
    <property type="evidence" value="ECO:0007669"/>
    <property type="project" value="InterPro"/>
</dbReference>
<dbReference type="GO" id="GO:0005743">
    <property type="term" value="C:mitochondrial inner membrane"/>
    <property type="evidence" value="ECO:0007669"/>
    <property type="project" value="UniProtKB-SubCell"/>
</dbReference>
<dbReference type="PANTHER" id="PTHR48082">
    <property type="entry name" value="ATP SYNTHASE SUBUNIT ALPHA, MITOCHONDRIAL"/>
    <property type="match status" value="1"/>
</dbReference>
<evidence type="ECO:0000313" key="17">
    <source>
        <dbReference type="Proteomes" id="UP000284375"/>
    </source>
</evidence>
<evidence type="ECO:0000256" key="6">
    <source>
        <dbReference type="ARBA" id="ARBA00022840"/>
    </source>
</evidence>
<feature type="domain" description="ATP synthase alpha subunit C-terminal" evidence="14">
    <location>
        <begin position="429"/>
        <end position="554"/>
    </location>
</feature>
<keyword evidence="4 12" id="KW-0547">Nucleotide-binding</keyword>
<accession>A0A423W1V1</accession>
<dbReference type="Pfam" id="PF00306">
    <property type="entry name" value="ATP-synt_ab_C"/>
    <property type="match status" value="1"/>
</dbReference>
<keyword evidence="6 12" id="KW-0067">ATP-binding</keyword>
<dbReference type="OrthoDB" id="9805536at2759"/>
<dbReference type="GO" id="GO:0043531">
    <property type="term" value="F:ADP binding"/>
    <property type="evidence" value="ECO:0007669"/>
    <property type="project" value="TreeGrafter"/>
</dbReference>
<dbReference type="InterPro" id="IPR038376">
    <property type="entry name" value="ATP_synth_asu_C_sf"/>
</dbReference>
<dbReference type="FunFam" id="1.20.150.20:FF:000001">
    <property type="entry name" value="ATP synthase subunit alpha"/>
    <property type="match status" value="1"/>
</dbReference>
<feature type="domain" description="ATPase F1/V1/A1 complex alpha/beta subunit N-terminal" evidence="15">
    <location>
        <begin position="68"/>
        <end position="142"/>
    </location>
</feature>
<dbReference type="FunFam" id="3.40.50.300:FF:004039">
    <property type="entry name" value="ATP synthase subunit alpha, mitochondrial"/>
    <property type="match status" value="1"/>
</dbReference>
<dbReference type="Pfam" id="PF02874">
    <property type="entry name" value="ATP-synt_ab_N"/>
    <property type="match status" value="1"/>
</dbReference>
<dbReference type="GO" id="GO:0045259">
    <property type="term" value="C:proton-transporting ATP synthase complex"/>
    <property type="evidence" value="ECO:0007669"/>
    <property type="project" value="UniProtKB-KW"/>
</dbReference>
<dbReference type="CDD" id="cd01132">
    <property type="entry name" value="F1-ATPase_alpha_CD"/>
    <property type="match status" value="1"/>
</dbReference>
<dbReference type="Gene3D" id="2.40.30.20">
    <property type="match status" value="1"/>
</dbReference>
<dbReference type="AlphaFoldDB" id="A0A423W1V1"/>
<evidence type="ECO:0000256" key="12">
    <source>
        <dbReference type="RuleBase" id="RU003551"/>
    </source>
</evidence>
<protein>
    <recommendedName>
        <fullName evidence="12">ATP synthase subunit alpha</fullName>
    </recommendedName>
</protein>
<feature type="domain" description="ATPase F1/V1/A1 complex alpha/beta subunit nucleotide-binding" evidence="13">
    <location>
        <begin position="199"/>
        <end position="422"/>
    </location>
</feature>
<keyword evidence="8" id="KW-0472">Membrane</keyword>
<evidence type="ECO:0000256" key="1">
    <source>
        <dbReference type="ARBA" id="ARBA00004273"/>
    </source>
</evidence>
<dbReference type="GO" id="GO:0005524">
    <property type="term" value="F:ATP binding"/>
    <property type="evidence" value="ECO:0007669"/>
    <property type="project" value="UniProtKB-KW"/>
</dbReference>
<gene>
    <name evidence="16" type="ORF">VSDG_04813</name>
</gene>
<dbReference type="NCBIfam" id="TIGR00962">
    <property type="entry name" value="atpA"/>
    <property type="match status" value="1"/>
</dbReference>
<dbReference type="PIRSF" id="PIRSF039088">
    <property type="entry name" value="F_ATPase_subunit_alpha"/>
    <property type="match status" value="1"/>
</dbReference>
<keyword evidence="17" id="KW-1185">Reference proteome</keyword>
<evidence type="ECO:0000256" key="5">
    <source>
        <dbReference type="ARBA" id="ARBA00022781"/>
    </source>
</evidence>
<dbReference type="InterPro" id="IPR020003">
    <property type="entry name" value="ATPase_a/bsu_AS"/>
</dbReference>
<evidence type="ECO:0000259" key="15">
    <source>
        <dbReference type="Pfam" id="PF02874"/>
    </source>
</evidence>
<dbReference type="InterPro" id="IPR004100">
    <property type="entry name" value="ATPase_F1/V1/A1_a/bsu_N"/>
</dbReference>
<dbReference type="SUPFAM" id="SSF52540">
    <property type="entry name" value="P-loop containing nucleoside triphosphate hydrolases"/>
    <property type="match status" value="1"/>
</dbReference>
<dbReference type="InterPro" id="IPR027417">
    <property type="entry name" value="P-loop_NTPase"/>
</dbReference>
<name>A0A423W1V1_CYTCH</name>
<proteinExistence type="inferred from homology"/>
<comment type="subcellular location">
    <subcellularLocation>
        <location evidence="1">Mitochondrion inner membrane</location>
    </subcellularLocation>
</comment>
<dbReference type="SUPFAM" id="SSF47917">
    <property type="entry name" value="C-terminal domain of alpha and beta subunits of F1 ATP synthase"/>
    <property type="match status" value="1"/>
</dbReference>